<dbReference type="Proteomes" id="UP001591681">
    <property type="component" value="Unassembled WGS sequence"/>
</dbReference>
<protein>
    <recommendedName>
        <fullName evidence="1">Integrase core domain-containing protein</fullName>
    </recommendedName>
</protein>
<keyword evidence="3" id="KW-1185">Reference proteome</keyword>
<reference evidence="2 3" key="1">
    <citation type="submission" date="2024-09" db="EMBL/GenBank/DDBJ databases">
        <title>A chromosome-level genome assembly of Gray's grenadier anchovy, Coilia grayii.</title>
        <authorList>
            <person name="Fu Z."/>
        </authorList>
    </citation>
    <scope>NUCLEOTIDE SEQUENCE [LARGE SCALE GENOMIC DNA]</scope>
    <source>
        <strain evidence="2">G4</strain>
        <tissue evidence="2">Muscle</tissue>
    </source>
</reference>
<accession>A0ABD1KSW7</accession>
<name>A0ABD1KSW7_9TELE</name>
<sequence>MLSVSRSTVFRRMKEFGLSARRYHEIDDGELDNVVQSIKIEMPTSGYRMVKGRLRSLGIHVPWRRVAASLHRVDSVGILSRLSGLGCILRRTYSVRGPLSLWHVDTNHKLIRYNIVLFGAVDGYSRKDIEEPDIDWDIAIDHNGEKDGAIVVPQIDCPLSEEKREGVQALLEQSDPDLDPRELYLLCHEYLSPT</sequence>
<dbReference type="Pfam" id="PF24764">
    <property type="entry name" value="rva_4"/>
    <property type="match status" value="1"/>
</dbReference>
<dbReference type="PANTHER" id="PTHR46791:SF11">
    <property type="entry name" value="INTEGRASE CATALYTIC DOMAIN-CONTAINING PROTEIN"/>
    <property type="match status" value="1"/>
</dbReference>
<organism evidence="2 3">
    <name type="scientific">Coilia grayii</name>
    <name type="common">Gray's grenadier anchovy</name>
    <dbReference type="NCBI Taxonomy" id="363190"/>
    <lineage>
        <taxon>Eukaryota</taxon>
        <taxon>Metazoa</taxon>
        <taxon>Chordata</taxon>
        <taxon>Craniata</taxon>
        <taxon>Vertebrata</taxon>
        <taxon>Euteleostomi</taxon>
        <taxon>Actinopterygii</taxon>
        <taxon>Neopterygii</taxon>
        <taxon>Teleostei</taxon>
        <taxon>Clupei</taxon>
        <taxon>Clupeiformes</taxon>
        <taxon>Clupeoidei</taxon>
        <taxon>Engraulidae</taxon>
        <taxon>Coilinae</taxon>
        <taxon>Coilia</taxon>
    </lineage>
</organism>
<evidence type="ECO:0000313" key="3">
    <source>
        <dbReference type="Proteomes" id="UP001591681"/>
    </source>
</evidence>
<gene>
    <name evidence="2" type="ORF">ACEWY4_003807</name>
</gene>
<dbReference type="PANTHER" id="PTHR46791">
    <property type="entry name" value="EXPRESSED PROTEIN"/>
    <property type="match status" value="1"/>
</dbReference>
<dbReference type="InterPro" id="IPR058913">
    <property type="entry name" value="Integrase_dom_put"/>
</dbReference>
<comment type="caution">
    <text evidence="2">The sequence shown here is derived from an EMBL/GenBank/DDBJ whole genome shotgun (WGS) entry which is preliminary data.</text>
</comment>
<evidence type="ECO:0000259" key="1">
    <source>
        <dbReference type="Pfam" id="PF24764"/>
    </source>
</evidence>
<proteinExistence type="predicted"/>
<evidence type="ECO:0000313" key="2">
    <source>
        <dbReference type="EMBL" id="KAL2102046.1"/>
    </source>
</evidence>
<feature type="domain" description="Integrase core" evidence="1">
    <location>
        <begin position="93"/>
        <end position="126"/>
    </location>
</feature>
<dbReference type="AlphaFoldDB" id="A0ABD1KSW7"/>
<dbReference type="EMBL" id="JBHFQA010000003">
    <property type="protein sequence ID" value="KAL2102046.1"/>
    <property type="molecule type" value="Genomic_DNA"/>
</dbReference>